<dbReference type="GO" id="GO:0042007">
    <property type="term" value="F:interleukin-18 binding"/>
    <property type="evidence" value="ECO:0007669"/>
    <property type="project" value="InterPro"/>
</dbReference>
<protein>
    <submittedName>
        <fullName evidence="5">Interleukin-18-binding protein</fullName>
    </submittedName>
</protein>
<gene>
    <name evidence="5" type="primary">IL18BP</name>
</gene>
<feature type="region of interest" description="Disordered" evidence="1">
    <location>
        <begin position="152"/>
        <end position="193"/>
    </location>
</feature>
<sequence>MNSRKPRTGGPEVQSGSLIFPMLLTMTLGLARAQDTVLLCPETALDVMVKRTESEMSNGTLILSCKGCSHFAHSSFLYWLGNHSFIEHLPGKLREDKTRRQQQSGVTWLQRDLVLEELSPTLQSTNFSCVLVDPAQVIQHHVLLAQLGEPDMRTSQTPNLSHQPRSPSPVTSLTTSRPGEESQAVTPMTSNRP</sequence>
<dbReference type="Pfam" id="PF22009">
    <property type="entry name" value="YLDV-IL18BP-like"/>
    <property type="match status" value="1"/>
</dbReference>
<reference evidence="5" key="1">
    <citation type="submission" date="2025-08" db="UniProtKB">
        <authorList>
            <consortium name="RefSeq"/>
        </authorList>
    </citation>
    <scope>IDENTIFICATION</scope>
    <source>
        <tissue evidence="5">Spleen</tissue>
    </source>
</reference>
<dbReference type="GO" id="GO:0005615">
    <property type="term" value="C:extracellular space"/>
    <property type="evidence" value="ECO:0007669"/>
    <property type="project" value="TreeGrafter"/>
</dbReference>
<dbReference type="InterPro" id="IPR055139">
    <property type="entry name" value="IL18BP-like_dom"/>
</dbReference>
<dbReference type="AlphaFoldDB" id="A0A6P5IN07"/>
<evidence type="ECO:0000313" key="4">
    <source>
        <dbReference type="Proteomes" id="UP000515140"/>
    </source>
</evidence>
<dbReference type="KEGG" id="pcw:110195210"/>
<keyword evidence="4" id="KW-1185">Reference proteome</keyword>
<dbReference type="PANTHER" id="PTHR14292">
    <property type="entry name" value="INTERLEUKIN-18-BINDING PROTEIN"/>
    <property type="match status" value="1"/>
</dbReference>
<evidence type="ECO:0000256" key="1">
    <source>
        <dbReference type="SAM" id="MobiDB-lite"/>
    </source>
</evidence>
<feature type="chain" id="PRO_5028174812" evidence="2">
    <location>
        <begin position="34"/>
        <end position="193"/>
    </location>
</feature>
<feature type="domain" description="Interleukin-18-binding protein-like" evidence="3">
    <location>
        <begin position="46"/>
        <end position="147"/>
    </location>
</feature>
<dbReference type="InterPro" id="IPR013783">
    <property type="entry name" value="Ig-like_fold"/>
</dbReference>
<keyword evidence="2" id="KW-0732">Signal</keyword>
<accession>A0A6P5IN07</accession>
<dbReference type="GO" id="GO:0042088">
    <property type="term" value="P:T-helper 1 type immune response"/>
    <property type="evidence" value="ECO:0007669"/>
    <property type="project" value="TreeGrafter"/>
</dbReference>
<name>A0A6P5IN07_PHACI</name>
<dbReference type="InParanoid" id="A0A6P5IN07"/>
<dbReference type="FunCoup" id="A0A6P5IN07">
    <property type="interactions" value="84"/>
</dbReference>
<evidence type="ECO:0000259" key="3">
    <source>
        <dbReference type="Pfam" id="PF22009"/>
    </source>
</evidence>
<dbReference type="GeneID" id="110195210"/>
<dbReference type="Proteomes" id="UP000515140">
    <property type="component" value="Unplaced"/>
</dbReference>
<dbReference type="PANTHER" id="PTHR14292:SF2">
    <property type="entry name" value="INTERLEUKIN-18-BINDING PROTEIN"/>
    <property type="match status" value="1"/>
</dbReference>
<dbReference type="RefSeq" id="XP_020823502.1">
    <property type="nucleotide sequence ID" value="XM_020967843.1"/>
</dbReference>
<organism evidence="4 5">
    <name type="scientific">Phascolarctos cinereus</name>
    <name type="common">Koala</name>
    <dbReference type="NCBI Taxonomy" id="38626"/>
    <lineage>
        <taxon>Eukaryota</taxon>
        <taxon>Metazoa</taxon>
        <taxon>Chordata</taxon>
        <taxon>Craniata</taxon>
        <taxon>Vertebrata</taxon>
        <taxon>Euteleostomi</taxon>
        <taxon>Mammalia</taxon>
        <taxon>Metatheria</taxon>
        <taxon>Diprotodontia</taxon>
        <taxon>Phascolarctidae</taxon>
        <taxon>Phascolarctos</taxon>
    </lineage>
</organism>
<evidence type="ECO:0000256" key="2">
    <source>
        <dbReference type="SAM" id="SignalP"/>
    </source>
</evidence>
<dbReference type="InterPro" id="IPR039681">
    <property type="entry name" value="IL18BP"/>
</dbReference>
<feature type="signal peptide" evidence="2">
    <location>
        <begin position="1"/>
        <end position="33"/>
    </location>
</feature>
<dbReference type="OMA" id="QVIQHHV"/>
<feature type="compositionally biased region" description="Polar residues" evidence="1">
    <location>
        <begin position="153"/>
        <end position="193"/>
    </location>
</feature>
<dbReference type="Gene3D" id="2.60.40.10">
    <property type="entry name" value="Immunoglobulins"/>
    <property type="match status" value="1"/>
</dbReference>
<evidence type="ECO:0000313" key="5">
    <source>
        <dbReference type="RefSeq" id="XP_020823502.1"/>
    </source>
</evidence>
<proteinExistence type="predicted"/>
<dbReference type="CTD" id="10068"/>